<dbReference type="InterPro" id="IPR050535">
    <property type="entry name" value="DNA_Repair-Maintenance_Comp"/>
</dbReference>
<dbReference type="Gene3D" id="3.60.21.10">
    <property type="match status" value="1"/>
</dbReference>
<dbReference type="SUPFAM" id="SSF50249">
    <property type="entry name" value="Nucleic acid-binding proteins"/>
    <property type="match status" value="1"/>
</dbReference>
<evidence type="ECO:0000313" key="2">
    <source>
        <dbReference type="EMBL" id="MDS0297538.1"/>
    </source>
</evidence>
<proteinExistence type="predicted"/>
<sequence>MPTTKEDLRHDEHVDISVQVVSQRPASKPKRAFWFDVEDSKGNEIPVLVWEKHRKLADGISPGAQVRLNRFKVKSWPGKTTQLQTISISTVESVQPTVTRLLHVSDSHLGYQRRPESGGKMVQWSDEVNCRSRFYNVIEAAVKHDVDAVIHTGDIFDHAVSNEDLNVLEEGLRLLNSGAITFFYVLGNHEPTKGKARLRKLSDAGLAYSLEGTIKGRSVGSVNLYGLDYRTSEWWSNPDIQFIPDGSQYSVLCLHQTVSPPYSNPGPDCTLDTVLHTVASRLSPDLLLLGHLHSPISDSSAAVPAYYAGPTARISYHYKNSEPQANLFEFGEVLSRNSILL</sequence>
<dbReference type="RefSeq" id="WP_310922353.1">
    <property type="nucleotide sequence ID" value="NZ_JAMQOP010000001.1"/>
</dbReference>
<feature type="domain" description="Calcineurin-like phosphoesterase" evidence="1">
    <location>
        <begin position="100"/>
        <end position="295"/>
    </location>
</feature>
<keyword evidence="3" id="KW-1185">Reference proteome</keyword>
<protein>
    <submittedName>
        <fullName evidence="2">Metallophosphoesterase</fullName>
    </submittedName>
</protein>
<dbReference type="Proteomes" id="UP001257060">
    <property type="component" value="Unassembled WGS sequence"/>
</dbReference>
<name>A0ABU2GB94_9EURY</name>
<dbReference type="Gene3D" id="2.40.50.140">
    <property type="entry name" value="Nucleic acid-binding proteins"/>
    <property type="match status" value="1"/>
</dbReference>
<dbReference type="Pfam" id="PF00149">
    <property type="entry name" value="Metallophos"/>
    <property type="match status" value="1"/>
</dbReference>
<evidence type="ECO:0000313" key="3">
    <source>
        <dbReference type="Proteomes" id="UP001257060"/>
    </source>
</evidence>
<dbReference type="SUPFAM" id="SSF56300">
    <property type="entry name" value="Metallo-dependent phosphatases"/>
    <property type="match status" value="1"/>
</dbReference>
<dbReference type="EMBL" id="JAMQOP010000001">
    <property type="protein sequence ID" value="MDS0297538.1"/>
    <property type="molecule type" value="Genomic_DNA"/>
</dbReference>
<gene>
    <name evidence="2" type="ORF">NDI76_02125</name>
</gene>
<comment type="caution">
    <text evidence="2">The sequence shown here is derived from an EMBL/GenBank/DDBJ whole genome shotgun (WGS) entry which is preliminary data.</text>
</comment>
<dbReference type="InterPro" id="IPR029052">
    <property type="entry name" value="Metallo-depent_PP-like"/>
</dbReference>
<dbReference type="PANTHER" id="PTHR30337:SF0">
    <property type="entry name" value="NUCLEASE SBCCD SUBUNIT D"/>
    <property type="match status" value="1"/>
</dbReference>
<evidence type="ECO:0000259" key="1">
    <source>
        <dbReference type="Pfam" id="PF00149"/>
    </source>
</evidence>
<dbReference type="InterPro" id="IPR012340">
    <property type="entry name" value="NA-bd_OB-fold"/>
</dbReference>
<reference evidence="2 3" key="1">
    <citation type="submission" date="2022-06" db="EMBL/GenBank/DDBJ databases">
        <title>Halogeometricum sp. a new haloarchaeum isolate from saline soil.</title>
        <authorList>
            <person name="Strakova D."/>
            <person name="Galisteo C."/>
            <person name="Sanchez-Porro C."/>
            <person name="Ventosa A."/>
        </authorList>
    </citation>
    <scope>NUCLEOTIDE SEQUENCE [LARGE SCALE GENOMIC DNA]</scope>
    <source>
        <strain evidence="2 3">S1BR25-6</strain>
    </source>
</reference>
<organism evidence="2 3">
    <name type="scientific">Halogeometricum salsisoli</name>
    <dbReference type="NCBI Taxonomy" id="2950536"/>
    <lineage>
        <taxon>Archaea</taxon>
        <taxon>Methanobacteriati</taxon>
        <taxon>Methanobacteriota</taxon>
        <taxon>Stenosarchaea group</taxon>
        <taxon>Halobacteria</taxon>
        <taxon>Halobacteriales</taxon>
        <taxon>Haloferacaceae</taxon>
        <taxon>Halogeometricum</taxon>
    </lineage>
</organism>
<dbReference type="InterPro" id="IPR004843">
    <property type="entry name" value="Calcineurin-like_PHP"/>
</dbReference>
<dbReference type="PANTHER" id="PTHR30337">
    <property type="entry name" value="COMPONENT OF ATP-DEPENDENT DSDNA EXONUCLEASE"/>
    <property type="match status" value="1"/>
</dbReference>
<accession>A0ABU2GB94</accession>